<dbReference type="EMBL" id="ABVL01000004">
    <property type="protein sequence ID" value="EDY20554.1"/>
    <property type="molecule type" value="Genomic_DNA"/>
</dbReference>
<dbReference type="Pfam" id="PF02653">
    <property type="entry name" value="BPD_transp_2"/>
    <property type="match status" value="1"/>
</dbReference>
<keyword evidence="7 11" id="KW-1133">Transmembrane helix</keyword>
<dbReference type="RefSeq" id="WP_006979077.1">
    <property type="nucleotide sequence ID" value="NZ_ABVL01000004.1"/>
</dbReference>
<comment type="caution">
    <text evidence="12">The sequence shown here is derived from an EMBL/GenBank/DDBJ whole genome shotgun (WGS) entry which is preliminary data.</text>
</comment>
<dbReference type="InterPro" id="IPR001851">
    <property type="entry name" value="ABC_transp_permease"/>
</dbReference>
<keyword evidence="12" id="KW-0378">Hydrolase</keyword>
<evidence type="ECO:0000313" key="13">
    <source>
        <dbReference type="Proteomes" id="UP000005824"/>
    </source>
</evidence>
<dbReference type="STRING" id="497964.CfE428DRAFT_1751"/>
<comment type="function">
    <text evidence="9">Part of the binding-protein-dependent transport system for D-xylose. Probably responsible for the translocation of the substrate across the membrane.</text>
</comment>
<evidence type="ECO:0000313" key="12">
    <source>
        <dbReference type="EMBL" id="EDY20554.1"/>
    </source>
</evidence>
<dbReference type="CDD" id="cd06579">
    <property type="entry name" value="TM_PBP1_transp_AraH_like"/>
    <property type="match status" value="1"/>
</dbReference>
<evidence type="ECO:0000256" key="3">
    <source>
        <dbReference type="ARBA" id="ARBA00022475"/>
    </source>
</evidence>
<keyword evidence="13" id="KW-1185">Reference proteome</keyword>
<dbReference type="GO" id="GO:0022857">
    <property type="term" value="F:transmembrane transporter activity"/>
    <property type="evidence" value="ECO:0007669"/>
    <property type="project" value="InterPro"/>
</dbReference>
<organism evidence="12 13">
    <name type="scientific">Chthoniobacter flavus Ellin428</name>
    <dbReference type="NCBI Taxonomy" id="497964"/>
    <lineage>
        <taxon>Bacteria</taxon>
        <taxon>Pseudomonadati</taxon>
        <taxon>Verrucomicrobiota</taxon>
        <taxon>Spartobacteria</taxon>
        <taxon>Chthoniobacterales</taxon>
        <taxon>Chthoniobacteraceae</taxon>
        <taxon>Chthoniobacter</taxon>
    </lineage>
</organism>
<keyword evidence="8 11" id="KW-0472">Membrane</keyword>
<feature type="transmembrane region" description="Helical" evidence="11">
    <location>
        <begin position="40"/>
        <end position="59"/>
    </location>
</feature>
<name>B4CYL3_9BACT</name>
<evidence type="ECO:0000256" key="1">
    <source>
        <dbReference type="ARBA" id="ARBA00004651"/>
    </source>
</evidence>
<proteinExistence type="predicted"/>
<gene>
    <name evidence="12" type="ORF">CfE428DRAFT_1751</name>
</gene>
<feature type="transmembrane region" description="Helical" evidence="11">
    <location>
        <begin position="226"/>
        <end position="244"/>
    </location>
</feature>
<feature type="transmembrane region" description="Helical" evidence="11">
    <location>
        <begin position="90"/>
        <end position="107"/>
    </location>
</feature>
<comment type="subcellular location">
    <subcellularLocation>
        <location evidence="1">Cell membrane</location>
        <topology evidence="1">Multi-pass membrane protein</topology>
    </subcellularLocation>
</comment>
<evidence type="ECO:0000256" key="8">
    <source>
        <dbReference type="ARBA" id="ARBA00023136"/>
    </source>
</evidence>
<dbReference type="eggNOG" id="COG4214">
    <property type="taxonomic scope" value="Bacteria"/>
</dbReference>
<keyword evidence="6 11" id="KW-0812">Transmembrane</keyword>
<reference evidence="12 13" key="1">
    <citation type="journal article" date="2011" name="J. Bacteriol.">
        <title>Genome sequence of Chthoniobacter flavus Ellin428, an aerobic heterotrophic soil bacterium.</title>
        <authorList>
            <person name="Kant R."/>
            <person name="van Passel M.W."/>
            <person name="Palva A."/>
            <person name="Lucas S."/>
            <person name="Lapidus A."/>
            <person name="Glavina Del Rio T."/>
            <person name="Dalin E."/>
            <person name="Tice H."/>
            <person name="Bruce D."/>
            <person name="Goodwin L."/>
            <person name="Pitluck S."/>
            <person name="Larimer F.W."/>
            <person name="Land M.L."/>
            <person name="Hauser L."/>
            <person name="Sangwan P."/>
            <person name="de Vos W.M."/>
            <person name="Janssen P.H."/>
            <person name="Smidt H."/>
        </authorList>
    </citation>
    <scope>NUCLEOTIDE SEQUENCE [LARGE SCALE GENOMIC DNA]</scope>
    <source>
        <strain evidence="12 13">Ellin428</strain>
    </source>
</reference>
<keyword evidence="3" id="KW-1003">Cell membrane</keyword>
<dbReference type="Proteomes" id="UP000005824">
    <property type="component" value="Unassembled WGS sequence"/>
</dbReference>
<feature type="transmembrane region" description="Helical" evidence="11">
    <location>
        <begin position="329"/>
        <end position="351"/>
    </location>
</feature>
<feature type="transmembrane region" description="Helical" evidence="11">
    <location>
        <begin position="119"/>
        <end position="138"/>
    </location>
</feature>
<keyword evidence="2" id="KW-0813">Transport</keyword>
<dbReference type="AlphaFoldDB" id="B4CYL3"/>
<evidence type="ECO:0000256" key="4">
    <source>
        <dbReference type="ARBA" id="ARBA00022519"/>
    </source>
</evidence>
<evidence type="ECO:0000256" key="11">
    <source>
        <dbReference type="SAM" id="Phobius"/>
    </source>
</evidence>
<dbReference type="GO" id="GO:0005886">
    <property type="term" value="C:plasma membrane"/>
    <property type="evidence" value="ECO:0007669"/>
    <property type="project" value="UniProtKB-SubCell"/>
</dbReference>
<evidence type="ECO:0000256" key="7">
    <source>
        <dbReference type="ARBA" id="ARBA00022989"/>
    </source>
</evidence>
<protein>
    <recommendedName>
        <fullName evidence="10">Xylose transport system permease protein XylH</fullName>
    </recommendedName>
</protein>
<evidence type="ECO:0000256" key="5">
    <source>
        <dbReference type="ARBA" id="ARBA00022597"/>
    </source>
</evidence>
<sequence length="379" mass="40157" precursor="true">MTSRLSLRDFSLALALLAICAFFAVRVPGWSFLSARNLSLLMIDFSITATLAIGMLLVILPGHIDLSAGSGLGLIGGIAAVLITNQHWSAPLAMLMGLGVALVLWWAMGNLIVRQRIPAFIITLGGLLVFKGLFWLVIHNHTIPIVPGGQQNLYSLLTTYYLPPAVGYVIAALVIAGLILARLKSRAARKSYGFEIDDGETTFLKLFLAAQVIVLFVLVTNQFRGVPLPALILGAVALAVWVLTQHTPWGRYLYAIGGNEEAAIISGIPVERVTIGAFTLMGAIVALTGYMQTAYGGSSTTTVGDLMELDAVAACVIGGVSLKGGRGSVLGVLCGALIMACLLNGMSLLAVEPEKKYIARGAVLILAVWMDVRLSRRGV</sequence>
<dbReference type="GO" id="GO:0016787">
    <property type="term" value="F:hydrolase activity"/>
    <property type="evidence" value="ECO:0007669"/>
    <property type="project" value="UniProtKB-KW"/>
</dbReference>
<feature type="transmembrane region" description="Helical" evidence="11">
    <location>
        <begin position="202"/>
        <end position="220"/>
    </location>
</feature>
<dbReference type="InParanoid" id="B4CYL3"/>
<dbReference type="PANTHER" id="PTHR32196:SF32">
    <property type="entry name" value="XYLOSE TRANSPORT SYSTEM PERMEASE PROTEIN XYLH"/>
    <property type="match status" value="1"/>
</dbReference>
<evidence type="ECO:0000256" key="2">
    <source>
        <dbReference type="ARBA" id="ARBA00022448"/>
    </source>
</evidence>
<evidence type="ECO:0000256" key="9">
    <source>
        <dbReference type="ARBA" id="ARBA00035611"/>
    </source>
</evidence>
<feature type="transmembrane region" description="Helical" evidence="11">
    <location>
        <begin position="158"/>
        <end position="181"/>
    </location>
</feature>
<dbReference type="FunCoup" id="B4CYL3">
    <property type="interactions" value="192"/>
</dbReference>
<evidence type="ECO:0000256" key="6">
    <source>
        <dbReference type="ARBA" id="ARBA00022692"/>
    </source>
</evidence>
<feature type="transmembrane region" description="Helical" evidence="11">
    <location>
        <begin position="66"/>
        <end position="84"/>
    </location>
</feature>
<accession>B4CYL3</accession>
<evidence type="ECO:0000256" key="10">
    <source>
        <dbReference type="ARBA" id="ARBA00035686"/>
    </source>
</evidence>
<keyword evidence="5" id="KW-0762">Sugar transport</keyword>
<keyword evidence="4" id="KW-0997">Cell inner membrane</keyword>
<dbReference type="PANTHER" id="PTHR32196">
    <property type="entry name" value="ABC TRANSPORTER PERMEASE PROTEIN YPHD-RELATED-RELATED"/>
    <property type="match status" value="1"/>
</dbReference>